<evidence type="ECO:0000256" key="7">
    <source>
        <dbReference type="RuleBase" id="RU361216"/>
    </source>
</evidence>
<sequence>FPSFPSSSPLSAEMISMYGANIQPTQESDLTSKRVLLKKTLLLILTISAVLAGILLGLTLRPLHLSPTTLQLIRFPGEIFMQVLRMMVLLLVATSIISSLGAMQSGNANMLGLITIAYYATTALLATVVGIACVTLIRPGAWVANSAGQNRIELSTAQFEPIDTFLDLLRNMFPDNIFKATFQRVSTEYHRGNGTSIVKEVVDGPGTNILGIIVFCTFFGLVASRKSINVRIVVDFFVGLNGIIMG</sequence>
<dbReference type="InterPro" id="IPR001991">
    <property type="entry name" value="Na-dicarboxylate_symporter"/>
</dbReference>
<comment type="caution">
    <text evidence="7">Lacks conserved residue(s) required for the propagation of feature annotation.</text>
</comment>
<feature type="transmembrane region" description="Helical" evidence="7">
    <location>
        <begin position="79"/>
        <end position="103"/>
    </location>
</feature>
<evidence type="ECO:0000256" key="6">
    <source>
        <dbReference type="ARBA" id="ARBA00023136"/>
    </source>
</evidence>
<dbReference type="EMBL" id="BTRK01000005">
    <property type="protein sequence ID" value="GMR55619.1"/>
    <property type="molecule type" value="Genomic_DNA"/>
</dbReference>
<dbReference type="GO" id="GO:0015501">
    <property type="term" value="F:glutamate:sodium symporter activity"/>
    <property type="evidence" value="ECO:0007669"/>
    <property type="project" value="TreeGrafter"/>
</dbReference>
<keyword evidence="3 7" id="KW-0813">Transport</keyword>
<comment type="subcellular location">
    <subcellularLocation>
        <location evidence="1 7">Membrane</location>
        <topology evidence="1 7">Multi-pass membrane protein</topology>
    </subcellularLocation>
</comment>
<keyword evidence="9" id="KW-1185">Reference proteome</keyword>
<dbReference type="InterPro" id="IPR050746">
    <property type="entry name" value="DAACS"/>
</dbReference>
<feature type="transmembrane region" description="Helical" evidence="7">
    <location>
        <begin position="206"/>
        <end position="223"/>
    </location>
</feature>
<keyword evidence="5 7" id="KW-1133">Transmembrane helix</keyword>
<evidence type="ECO:0000256" key="3">
    <source>
        <dbReference type="ARBA" id="ARBA00022448"/>
    </source>
</evidence>
<protein>
    <recommendedName>
        <fullName evidence="7">Amino acid transporter</fullName>
    </recommendedName>
</protein>
<evidence type="ECO:0000313" key="8">
    <source>
        <dbReference type="EMBL" id="GMR55619.1"/>
    </source>
</evidence>
<evidence type="ECO:0000256" key="5">
    <source>
        <dbReference type="ARBA" id="ARBA00022989"/>
    </source>
</evidence>
<feature type="non-terminal residue" evidence="8">
    <location>
        <position position="246"/>
    </location>
</feature>
<dbReference type="GO" id="GO:0015175">
    <property type="term" value="F:neutral L-amino acid transmembrane transporter activity"/>
    <property type="evidence" value="ECO:0007669"/>
    <property type="project" value="TreeGrafter"/>
</dbReference>
<keyword evidence="4 7" id="KW-0812">Transmembrane</keyword>
<evidence type="ECO:0000313" key="9">
    <source>
        <dbReference type="Proteomes" id="UP001328107"/>
    </source>
</evidence>
<dbReference type="GO" id="GO:0005886">
    <property type="term" value="C:plasma membrane"/>
    <property type="evidence" value="ECO:0007669"/>
    <property type="project" value="TreeGrafter"/>
</dbReference>
<comment type="caution">
    <text evidence="8">The sequence shown here is derived from an EMBL/GenBank/DDBJ whole genome shotgun (WGS) entry which is preliminary data.</text>
</comment>
<accession>A0AAN5I8Q0</accession>
<feature type="transmembrane region" description="Helical" evidence="7">
    <location>
        <begin position="110"/>
        <end position="137"/>
    </location>
</feature>
<dbReference type="AlphaFoldDB" id="A0AAN5I8Q0"/>
<comment type="similarity">
    <text evidence="2 7">Belongs to the dicarboxylate/amino acid:cation symporter (DAACS) (TC 2.A.23) family.</text>
</comment>
<evidence type="ECO:0000256" key="2">
    <source>
        <dbReference type="ARBA" id="ARBA00006148"/>
    </source>
</evidence>
<dbReference type="PANTHER" id="PTHR11958:SF99">
    <property type="entry name" value="SODIUM-DEPENDENT EXCITATORY AMINO ACID TRANSPORTER GLT-6-RELATED"/>
    <property type="match status" value="1"/>
</dbReference>
<organism evidence="8 9">
    <name type="scientific">Pristionchus mayeri</name>
    <dbReference type="NCBI Taxonomy" id="1317129"/>
    <lineage>
        <taxon>Eukaryota</taxon>
        <taxon>Metazoa</taxon>
        <taxon>Ecdysozoa</taxon>
        <taxon>Nematoda</taxon>
        <taxon>Chromadorea</taxon>
        <taxon>Rhabditida</taxon>
        <taxon>Rhabditina</taxon>
        <taxon>Diplogasteromorpha</taxon>
        <taxon>Diplogasteroidea</taxon>
        <taxon>Neodiplogasteridae</taxon>
        <taxon>Pristionchus</taxon>
    </lineage>
</organism>
<feature type="transmembrane region" description="Helical" evidence="7">
    <location>
        <begin position="40"/>
        <end position="59"/>
    </location>
</feature>
<dbReference type="PANTHER" id="PTHR11958">
    <property type="entry name" value="SODIUM/DICARBOXYLATE SYMPORTER-RELATED"/>
    <property type="match status" value="1"/>
</dbReference>
<gene>
    <name evidence="8" type="ORF">PMAYCL1PPCAC_25814</name>
</gene>
<dbReference type="Gene3D" id="1.10.3860.10">
    <property type="entry name" value="Sodium:dicarboxylate symporter"/>
    <property type="match status" value="1"/>
</dbReference>
<reference evidence="9" key="1">
    <citation type="submission" date="2022-10" db="EMBL/GenBank/DDBJ databases">
        <title>Genome assembly of Pristionchus species.</title>
        <authorList>
            <person name="Yoshida K."/>
            <person name="Sommer R.J."/>
        </authorList>
    </citation>
    <scope>NUCLEOTIDE SEQUENCE [LARGE SCALE GENOMIC DNA]</scope>
    <source>
        <strain evidence="9">RS5460</strain>
    </source>
</reference>
<evidence type="ECO:0000256" key="4">
    <source>
        <dbReference type="ARBA" id="ARBA00022692"/>
    </source>
</evidence>
<dbReference type="PRINTS" id="PR00173">
    <property type="entry name" value="EDTRNSPORT"/>
</dbReference>
<keyword evidence="7" id="KW-0769">Symport</keyword>
<name>A0AAN5I8Q0_9BILA</name>
<dbReference type="SUPFAM" id="SSF118215">
    <property type="entry name" value="Proton glutamate symport protein"/>
    <property type="match status" value="1"/>
</dbReference>
<feature type="non-terminal residue" evidence="8">
    <location>
        <position position="1"/>
    </location>
</feature>
<evidence type="ECO:0000256" key="1">
    <source>
        <dbReference type="ARBA" id="ARBA00004141"/>
    </source>
</evidence>
<proteinExistence type="inferred from homology"/>
<dbReference type="Pfam" id="PF00375">
    <property type="entry name" value="SDF"/>
    <property type="match status" value="1"/>
</dbReference>
<dbReference type="InterPro" id="IPR036458">
    <property type="entry name" value="Na:dicarbo_symporter_sf"/>
</dbReference>
<keyword evidence="6 7" id="KW-0472">Membrane</keyword>
<dbReference type="GO" id="GO:0005313">
    <property type="term" value="F:L-glutamate transmembrane transporter activity"/>
    <property type="evidence" value="ECO:0007669"/>
    <property type="project" value="TreeGrafter"/>
</dbReference>
<dbReference type="Proteomes" id="UP001328107">
    <property type="component" value="Unassembled WGS sequence"/>
</dbReference>